<gene>
    <name evidence="2" type="ORF">UFOPK2975_00075</name>
</gene>
<dbReference type="AlphaFoldDB" id="A0A6J6WNJ4"/>
<name>A0A6J6WNJ4_9ZZZZ</name>
<dbReference type="PANTHER" id="PTHR47572">
    <property type="entry name" value="LIPOPROTEIN-RELATED"/>
    <property type="match status" value="1"/>
</dbReference>
<dbReference type="InterPro" id="IPR051262">
    <property type="entry name" value="SMP-30/CGR1_Lactonase"/>
</dbReference>
<dbReference type="EMBL" id="CAFAAG010000002">
    <property type="protein sequence ID" value="CAB4783757.1"/>
    <property type="molecule type" value="Genomic_DNA"/>
</dbReference>
<evidence type="ECO:0000313" key="2">
    <source>
        <dbReference type="EMBL" id="CAB4783757.1"/>
    </source>
</evidence>
<dbReference type="InterPro" id="IPR013658">
    <property type="entry name" value="SGL"/>
</dbReference>
<dbReference type="Gene3D" id="2.120.10.30">
    <property type="entry name" value="TolB, C-terminal domain"/>
    <property type="match status" value="1"/>
</dbReference>
<protein>
    <submittedName>
        <fullName evidence="2">Unannotated protein</fullName>
    </submittedName>
</protein>
<evidence type="ECO:0000259" key="1">
    <source>
        <dbReference type="Pfam" id="PF08450"/>
    </source>
</evidence>
<proteinExistence type="predicted"/>
<feature type="domain" description="SMP-30/Gluconolactonase/LRE-like region" evidence="1">
    <location>
        <begin position="14"/>
        <end position="260"/>
    </location>
</feature>
<dbReference type="InterPro" id="IPR011042">
    <property type="entry name" value="6-blade_b-propeller_TolB-like"/>
</dbReference>
<sequence>MDMNIELLTTGLGWPEGPSVAPDGSIVFVESFLSQLTRWDPKNGTSVRSYVAGAPNSCVHGANGELYVCQNGGTVGPWRAAEMTTAGIQRVDPSGHVSHILTEVDGMTFNGPNDLVFGPDGHLYFTDPGTYAPDNPDPSRIFAIDPFGVGRLVHEFKVPVFPNGLVVEPDGSIVWDESYTGHLGRLKPNGKLEDLGKLPGDTPIPDGMTIGAEGRFYVTDLSAAGIHVLDRNGKPESFIPCGKAPTNCKFHGDTLFVTDAGVLATTSEPSLGGSLWSISINGGGSKAVLGTIGEIK</sequence>
<dbReference type="SUPFAM" id="SSF63829">
    <property type="entry name" value="Calcium-dependent phosphotriesterase"/>
    <property type="match status" value="1"/>
</dbReference>
<organism evidence="2">
    <name type="scientific">freshwater metagenome</name>
    <dbReference type="NCBI Taxonomy" id="449393"/>
    <lineage>
        <taxon>unclassified sequences</taxon>
        <taxon>metagenomes</taxon>
        <taxon>ecological metagenomes</taxon>
    </lineage>
</organism>
<accession>A0A6J6WNJ4</accession>
<reference evidence="2" key="1">
    <citation type="submission" date="2020-05" db="EMBL/GenBank/DDBJ databases">
        <authorList>
            <person name="Chiriac C."/>
            <person name="Salcher M."/>
            <person name="Ghai R."/>
            <person name="Kavagutti S V."/>
        </authorList>
    </citation>
    <scope>NUCLEOTIDE SEQUENCE</scope>
</reference>
<dbReference type="PANTHER" id="PTHR47572:SF5">
    <property type="entry name" value="BLR2277 PROTEIN"/>
    <property type="match status" value="1"/>
</dbReference>
<dbReference type="Pfam" id="PF08450">
    <property type="entry name" value="SGL"/>
    <property type="match status" value="1"/>
</dbReference>